<organism evidence="3 4">
    <name type="scientific">Phyllobacterium endophyticum</name>
    <dbReference type="NCBI Taxonomy" id="1149773"/>
    <lineage>
        <taxon>Bacteria</taxon>
        <taxon>Pseudomonadati</taxon>
        <taxon>Pseudomonadota</taxon>
        <taxon>Alphaproteobacteria</taxon>
        <taxon>Hyphomicrobiales</taxon>
        <taxon>Phyllobacteriaceae</taxon>
        <taxon>Phyllobacterium</taxon>
    </lineage>
</organism>
<dbReference type="Gene3D" id="3.40.50.720">
    <property type="entry name" value="NAD(P)-binding Rossmann-like Domain"/>
    <property type="match status" value="1"/>
</dbReference>
<evidence type="ECO:0000313" key="4">
    <source>
        <dbReference type="Proteomes" id="UP000241158"/>
    </source>
</evidence>
<dbReference type="Pfam" id="PF13561">
    <property type="entry name" value="adh_short_C2"/>
    <property type="match status" value="1"/>
</dbReference>
<dbReference type="InterPro" id="IPR002347">
    <property type="entry name" value="SDR_fam"/>
</dbReference>
<accession>A0A2P7AUY3</accession>
<comment type="caution">
    <text evidence="3">The sequence shown here is derived from an EMBL/GenBank/DDBJ whole genome shotgun (WGS) entry which is preliminary data.</text>
</comment>
<comment type="similarity">
    <text evidence="1">Belongs to the short-chain dehydrogenases/reductases (SDR) family.</text>
</comment>
<dbReference type="SUPFAM" id="SSF51735">
    <property type="entry name" value="NAD(P)-binding Rossmann-fold domains"/>
    <property type="match status" value="1"/>
</dbReference>
<keyword evidence="4" id="KW-1185">Reference proteome</keyword>
<evidence type="ECO:0000256" key="2">
    <source>
        <dbReference type="ARBA" id="ARBA00023002"/>
    </source>
</evidence>
<name>A0A2P7AUY3_9HYPH</name>
<evidence type="ECO:0000256" key="1">
    <source>
        <dbReference type="ARBA" id="ARBA00006484"/>
    </source>
</evidence>
<dbReference type="GO" id="GO:0016616">
    <property type="term" value="F:oxidoreductase activity, acting on the CH-OH group of donors, NAD or NADP as acceptor"/>
    <property type="evidence" value="ECO:0007669"/>
    <property type="project" value="UniProtKB-ARBA"/>
</dbReference>
<dbReference type="EMBL" id="PGGN01000002">
    <property type="protein sequence ID" value="PSH58034.1"/>
    <property type="molecule type" value="Genomic_DNA"/>
</dbReference>
<gene>
    <name evidence="3" type="ORF">CU100_10240</name>
</gene>
<dbReference type="AlphaFoldDB" id="A0A2P7AUY3"/>
<dbReference type="PRINTS" id="PR00080">
    <property type="entry name" value="SDRFAMILY"/>
</dbReference>
<protein>
    <submittedName>
        <fullName evidence="3">Short chain dehydrogenase</fullName>
    </submittedName>
</protein>
<dbReference type="GO" id="GO:0005975">
    <property type="term" value="P:carbohydrate metabolic process"/>
    <property type="evidence" value="ECO:0007669"/>
    <property type="project" value="UniProtKB-ARBA"/>
</dbReference>
<dbReference type="PANTHER" id="PTHR42760">
    <property type="entry name" value="SHORT-CHAIN DEHYDROGENASES/REDUCTASES FAMILY MEMBER"/>
    <property type="match status" value="1"/>
</dbReference>
<keyword evidence="2" id="KW-0560">Oxidoreductase</keyword>
<dbReference type="PRINTS" id="PR00081">
    <property type="entry name" value="GDHRDH"/>
</dbReference>
<evidence type="ECO:0000313" key="3">
    <source>
        <dbReference type="EMBL" id="PSH58034.1"/>
    </source>
</evidence>
<dbReference type="InterPro" id="IPR036291">
    <property type="entry name" value="NAD(P)-bd_dom_sf"/>
</dbReference>
<dbReference type="FunFam" id="3.40.50.720:FF:000240">
    <property type="entry name" value="SDR family oxidoreductase"/>
    <property type="match status" value="1"/>
</dbReference>
<proteinExistence type="inferred from homology"/>
<dbReference type="NCBIfam" id="NF004774">
    <property type="entry name" value="PRK06114.1"/>
    <property type="match status" value="1"/>
</dbReference>
<dbReference type="Proteomes" id="UP000241158">
    <property type="component" value="Unassembled WGS sequence"/>
</dbReference>
<dbReference type="PANTHER" id="PTHR42760:SF115">
    <property type="entry name" value="3-OXOACYL-[ACYL-CARRIER-PROTEIN] REDUCTASE FABG"/>
    <property type="match status" value="1"/>
</dbReference>
<dbReference type="PROSITE" id="PS00061">
    <property type="entry name" value="ADH_SHORT"/>
    <property type="match status" value="1"/>
</dbReference>
<sequence length="254" mass="26693">MELFDLKGQVAMVTGSGSGIGQAIAIGLAEAGADVACFGHLSSGGLNGTADRIRALGRRALTFEGSVTSAADLMEAVDLTEKELGSLGIAVNNAGIGAGGDAETLPLENWQRVYDVNVTGVFLSCQAQARVMLPRKRGSIINIASMSGSIVNRDLKQADYNSSKAAVIHLSKSLAMEWIDRGVRVNSISPGYTLTPMNRRAEVADQVKIFERDTPMGRLAAPEEMVGPAVFLSSRASSFVTGIDLVVDGGFVCW</sequence>
<dbReference type="RefSeq" id="WP_106716481.1">
    <property type="nucleotide sequence ID" value="NZ_JACHXT010000001.1"/>
</dbReference>
<dbReference type="InterPro" id="IPR020904">
    <property type="entry name" value="Sc_DH/Rdtase_CS"/>
</dbReference>
<reference evidence="4" key="1">
    <citation type="submission" date="2017-11" db="EMBL/GenBank/DDBJ databases">
        <authorList>
            <person name="Kuznetsova I."/>
            <person name="Sazanova A."/>
            <person name="Chirak E."/>
            <person name="Safronova V."/>
            <person name="Willems A."/>
        </authorList>
    </citation>
    <scope>NUCLEOTIDE SEQUENCE [LARGE SCALE GENOMIC DNA]</scope>
    <source>
        <strain evidence="4">PEPV15</strain>
    </source>
</reference>
<dbReference type="OrthoDB" id="9806974at2"/>